<evidence type="ECO:0000256" key="1">
    <source>
        <dbReference type="SAM" id="Phobius"/>
    </source>
</evidence>
<dbReference type="Proteomes" id="UP000717696">
    <property type="component" value="Unassembled WGS sequence"/>
</dbReference>
<sequence length="72" mass="7956">MVRLLSINACNAYLTAGVISLAGGFQDPRLLLPGWIGIATTLNLLYRITHQKINIGKESVHVHQRLLHSQLP</sequence>
<comment type="caution">
    <text evidence="2">The sequence shown here is derived from an EMBL/GenBank/DDBJ whole genome shotgun (WGS) entry which is preliminary data.</text>
</comment>
<dbReference type="AlphaFoldDB" id="A0A9P9EWU6"/>
<keyword evidence="1" id="KW-1133">Transmembrane helix</keyword>
<proteinExistence type="predicted"/>
<organism evidence="2 3">
    <name type="scientific">Dactylonectria estremocensis</name>
    <dbReference type="NCBI Taxonomy" id="1079267"/>
    <lineage>
        <taxon>Eukaryota</taxon>
        <taxon>Fungi</taxon>
        <taxon>Dikarya</taxon>
        <taxon>Ascomycota</taxon>
        <taxon>Pezizomycotina</taxon>
        <taxon>Sordariomycetes</taxon>
        <taxon>Hypocreomycetidae</taxon>
        <taxon>Hypocreales</taxon>
        <taxon>Nectriaceae</taxon>
        <taxon>Dactylonectria</taxon>
    </lineage>
</organism>
<reference evidence="2" key="1">
    <citation type="journal article" date="2021" name="Nat. Commun.">
        <title>Genetic determinants of endophytism in the Arabidopsis root mycobiome.</title>
        <authorList>
            <person name="Mesny F."/>
            <person name="Miyauchi S."/>
            <person name="Thiergart T."/>
            <person name="Pickel B."/>
            <person name="Atanasova L."/>
            <person name="Karlsson M."/>
            <person name="Huettel B."/>
            <person name="Barry K.W."/>
            <person name="Haridas S."/>
            <person name="Chen C."/>
            <person name="Bauer D."/>
            <person name="Andreopoulos W."/>
            <person name="Pangilinan J."/>
            <person name="LaButti K."/>
            <person name="Riley R."/>
            <person name="Lipzen A."/>
            <person name="Clum A."/>
            <person name="Drula E."/>
            <person name="Henrissat B."/>
            <person name="Kohler A."/>
            <person name="Grigoriev I.V."/>
            <person name="Martin F.M."/>
            <person name="Hacquard S."/>
        </authorList>
    </citation>
    <scope>NUCLEOTIDE SEQUENCE</scope>
    <source>
        <strain evidence="2">MPI-CAGE-AT-0021</strain>
    </source>
</reference>
<gene>
    <name evidence="2" type="ORF">B0J13DRAFT_318027</name>
</gene>
<dbReference type="EMBL" id="JAGMUU010000008">
    <property type="protein sequence ID" value="KAH7146845.1"/>
    <property type="molecule type" value="Genomic_DNA"/>
</dbReference>
<name>A0A9P9EWU6_9HYPO</name>
<keyword evidence="1" id="KW-0472">Membrane</keyword>
<keyword evidence="1" id="KW-0812">Transmembrane</keyword>
<keyword evidence="3" id="KW-1185">Reference proteome</keyword>
<dbReference type="OrthoDB" id="2139606at2759"/>
<evidence type="ECO:0000313" key="3">
    <source>
        <dbReference type="Proteomes" id="UP000717696"/>
    </source>
</evidence>
<protein>
    <submittedName>
        <fullName evidence="2">Uncharacterized protein</fullName>
    </submittedName>
</protein>
<evidence type="ECO:0000313" key="2">
    <source>
        <dbReference type="EMBL" id="KAH7146845.1"/>
    </source>
</evidence>
<accession>A0A9P9EWU6</accession>
<feature type="transmembrane region" description="Helical" evidence="1">
    <location>
        <begin position="30"/>
        <end position="48"/>
    </location>
</feature>